<feature type="transmembrane region" description="Helical" evidence="1">
    <location>
        <begin position="66"/>
        <end position="91"/>
    </location>
</feature>
<sequence>MIHFTVYDLLWMFFIYSFLGWLFETVSASLKQKKFANRGLVNGPFCVLYGITAVIITVGLQELTGIWLFLFAMIYATVVEWIAGHLIELAFKERWWDYSNVKWNFDGYVCVPVSVFWGFLGYVIVKWGNKITLKILTILPELLMNVTLLVLVGVMIVDILASYLLLKGKSKNLKKWESANDKIDSVRVKLGTLIYNFVDGRIHKAYPKAQKTENIKVQSKEESETKVFAYGCSFYKIVLLFFIGAFLGDITETIFCRITEGVWMSRSSVVWGPFSIVWGLAIAVVTQMLYKYKDKSDSFLFAVGTLLGGAYEYLCSVFTEIVFGKVFWDYSDIPFNLGGRINLLYCFFWGIAAVVWFKKLYPYISRAIELLPMLWGKIVTWILIIFMVINCGVSSLALIRYDERDKGISATSQWQKVMDSHFDDGRMERIYPKAKSTK</sequence>
<feature type="transmembrane region" description="Helical" evidence="1">
    <location>
        <begin position="268"/>
        <end position="290"/>
    </location>
</feature>
<dbReference type="InterPro" id="IPR010540">
    <property type="entry name" value="CmpB_TMEM229"/>
</dbReference>
<organism evidence="2 3">
    <name type="scientific">Eubacterium ventriosum</name>
    <dbReference type="NCBI Taxonomy" id="39496"/>
    <lineage>
        <taxon>Bacteria</taxon>
        <taxon>Bacillati</taxon>
        <taxon>Bacillota</taxon>
        <taxon>Clostridia</taxon>
        <taxon>Eubacteriales</taxon>
        <taxon>Eubacteriaceae</taxon>
        <taxon>Eubacterium</taxon>
    </lineage>
</organism>
<reference evidence="2 3" key="1">
    <citation type="submission" date="2018-08" db="EMBL/GenBank/DDBJ databases">
        <title>A genome reference for cultivated species of the human gut microbiota.</title>
        <authorList>
            <person name="Zou Y."/>
            <person name="Xue W."/>
            <person name="Luo G."/>
        </authorList>
    </citation>
    <scope>NUCLEOTIDE SEQUENCE [LARGE SCALE GENOMIC DNA]</scope>
    <source>
        <strain evidence="2 3">AM44-11BH</strain>
    </source>
</reference>
<accession>A0A413RDL6</accession>
<proteinExistence type="predicted"/>
<evidence type="ECO:0000313" key="3">
    <source>
        <dbReference type="Proteomes" id="UP000284779"/>
    </source>
</evidence>
<dbReference type="Pfam" id="PF06541">
    <property type="entry name" value="ABC_trans_CmpB"/>
    <property type="match status" value="2"/>
</dbReference>
<evidence type="ECO:0000313" key="2">
    <source>
        <dbReference type="EMBL" id="RHA20868.1"/>
    </source>
</evidence>
<keyword evidence="3" id="KW-1185">Reference proteome</keyword>
<dbReference type="EMBL" id="QSFD01000001">
    <property type="protein sequence ID" value="RHA20868.1"/>
    <property type="molecule type" value="Genomic_DNA"/>
</dbReference>
<dbReference type="RefSeq" id="WP_117969345.1">
    <property type="nucleotide sequence ID" value="NZ_CATZTO010000029.1"/>
</dbReference>
<feature type="transmembrane region" description="Helical" evidence="1">
    <location>
        <begin position="339"/>
        <end position="357"/>
    </location>
</feature>
<feature type="transmembrane region" description="Helical" evidence="1">
    <location>
        <begin position="378"/>
        <end position="399"/>
    </location>
</feature>
<evidence type="ECO:0000256" key="1">
    <source>
        <dbReference type="SAM" id="Phobius"/>
    </source>
</evidence>
<name>A0A413RDL6_9FIRM</name>
<protein>
    <recommendedName>
        <fullName evidence="4">ABC transporter permease</fullName>
    </recommendedName>
</protein>
<feature type="transmembrane region" description="Helical" evidence="1">
    <location>
        <begin position="299"/>
        <end position="319"/>
    </location>
</feature>
<feature type="transmembrane region" description="Helical" evidence="1">
    <location>
        <begin position="39"/>
        <end position="60"/>
    </location>
</feature>
<feature type="transmembrane region" description="Helical" evidence="1">
    <location>
        <begin position="103"/>
        <end position="125"/>
    </location>
</feature>
<feature type="transmembrane region" description="Helical" evidence="1">
    <location>
        <begin position="227"/>
        <end position="248"/>
    </location>
</feature>
<evidence type="ECO:0008006" key="4">
    <source>
        <dbReference type="Google" id="ProtNLM"/>
    </source>
</evidence>
<keyword evidence="1" id="KW-0812">Transmembrane</keyword>
<dbReference type="Proteomes" id="UP000284779">
    <property type="component" value="Unassembled WGS sequence"/>
</dbReference>
<gene>
    <name evidence="2" type="ORF">DW944_01480</name>
</gene>
<keyword evidence="1" id="KW-0472">Membrane</keyword>
<comment type="caution">
    <text evidence="2">The sequence shown here is derived from an EMBL/GenBank/DDBJ whole genome shotgun (WGS) entry which is preliminary data.</text>
</comment>
<keyword evidence="1" id="KW-1133">Transmembrane helix</keyword>
<dbReference type="AlphaFoldDB" id="A0A413RDL6"/>
<feature type="transmembrane region" description="Helical" evidence="1">
    <location>
        <begin position="145"/>
        <end position="166"/>
    </location>
</feature>
<feature type="transmembrane region" description="Helical" evidence="1">
    <location>
        <begin position="6"/>
        <end position="27"/>
    </location>
</feature>